<evidence type="ECO:0000256" key="4">
    <source>
        <dbReference type="ARBA" id="ARBA00022692"/>
    </source>
</evidence>
<evidence type="ECO:0000256" key="1">
    <source>
        <dbReference type="ARBA" id="ARBA00004141"/>
    </source>
</evidence>
<name>A0A1H9JZ96_9ACTN</name>
<dbReference type="RefSeq" id="WP_091182706.1">
    <property type="nucleotide sequence ID" value="NZ_FOFA01000007.1"/>
</dbReference>
<dbReference type="OrthoDB" id="9810350at2"/>
<dbReference type="Pfam" id="PF01741">
    <property type="entry name" value="MscL"/>
    <property type="match status" value="1"/>
</dbReference>
<evidence type="ECO:0000313" key="11">
    <source>
        <dbReference type="Proteomes" id="UP000198504"/>
    </source>
</evidence>
<protein>
    <submittedName>
        <fullName evidence="10">Large conductance mechanosensitive channel</fullName>
    </submittedName>
</protein>
<organism evidence="10 11">
    <name type="scientific">Microlunatus flavus</name>
    <dbReference type="NCBI Taxonomy" id="1036181"/>
    <lineage>
        <taxon>Bacteria</taxon>
        <taxon>Bacillati</taxon>
        <taxon>Actinomycetota</taxon>
        <taxon>Actinomycetes</taxon>
        <taxon>Propionibacteriales</taxon>
        <taxon>Propionibacteriaceae</taxon>
        <taxon>Microlunatus</taxon>
    </lineage>
</organism>
<dbReference type="PANTHER" id="PTHR30266:SF2">
    <property type="entry name" value="LARGE-CONDUCTANCE MECHANOSENSITIVE CHANNEL"/>
    <property type="match status" value="1"/>
</dbReference>
<dbReference type="Gene3D" id="1.10.1200.120">
    <property type="entry name" value="Large-conductance mechanosensitive channel, MscL, domain 1"/>
    <property type="match status" value="1"/>
</dbReference>
<keyword evidence="6" id="KW-0406">Ion transport</keyword>
<evidence type="ECO:0000256" key="5">
    <source>
        <dbReference type="ARBA" id="ARBA00022989"/>
    </source>
</evidence>
<evidence type="ECO:0000256" key="2">
    <source>
        <dbReference type="ARBA" id="ARBA00022448"/>
    </source>
</evidence>
<dbReference type="GO" id="GO:0008381">
    <property type="term" value="F:mechanosensitive monoatomic ion channel activity"/>
    <property type="evidence" value="ECO:0007669"/>
    <property type="project" value="InterPro"/>
</dbReference>
<evidence type="ECO:0000313" key="10">
    <source>
        <dbReference type="EMBL" id="SEQ92140.1"/>
    </source>
</evidence>
<evidence type="ECO:0000256" key="6">
    <source>
        <dbReference type="ARBA" id="ARBA00023065"/>
    </source>
</evidence>
<keyword evidence="5 9" id="KW-1133">Transmembrane helix</keyword>
<dbReference type="InterPro" id="IPR036019">
    <property type="entry name" value="MscL_channel"/>
</dbReference>
<dbReference type="GO" id="GO:0016020">
    <property type="term" value="C:membrane"/>
    <property type="evidence" value="ECO:0007669"/>
    <property type="project" value="UniProtKB-SubCell"/>
</dbReference>
<keyword evidence="11" id="KW-1185">Reference proteome</keyword>
<dbReference type="NCBIfam" id="TIGR00220">
    <property type="entry name" value="mscL"/>
    <property type="match status" value="1"/>
</dbReference>
<evidence type="ECO:0000256" key="9">
    <source>
        <dbReference type="SAM" id="Phobius"/>
    </source>
</evidence>
<evidence type="ECO:0000256" key="8">
    <source>
        <dbReference type="ARBA" id="ARBA00023303"/>
    </source>
</evidence>
<feature type="transmembrane region" description="Helical" evidence="9">
    <location>
        <begin position="12"/>
        <end position="34"/>
    </location>
</feature>
<dbReference type="InterPro" id="IPR037673">
    <property type="entry name" value="MSC/AndL"/>
</dbReference>
<dbReference type="STRING" id="1036181.SAMN05421756_1078"/>
<feature type="transmembrane region" description="Helical" evidence="9">
    <location>
        <begin position="54"/>
        <end position="83"/>
    </location>
</feature>
<dbReference type="InterPro" id="IPR001185">
    <property type="entry name" value="MS_channel"/>
</dbReference>
<keyword evidence="8" id="KW-0407">Ion channel</keyword>
<proteinExistence type="predicted"/>
<sequence>MKGFRDFLMRGNLVELAVAVIIGTAFAAVVKAFTGMIMDIIGKFGGVPDFSSTSIYGISVGVFITALLSFILTAAVVYWLVVLPYNRISERLKAMQDQPEAAPAVTSEDLLTEIRDLLRQQAAGNPVPGQVPDHR</sequence>
<keyword evidence="7 9" id="KW-0472">Membrane</keyword>
<keyword evidence="3" id="KW-1003">Cell membrane</keyword>
<dbReference type="SUPFAM" id="SSF81330">
    <property type="entry name" value="Gated mechanosensitive channel"/>
    <property type="match status" value="1"/>
</dbReference>
<comment type="subcellular location">
    <subcellularLocation>
        <location evidence="1">Membrane</location>
        <topology evidence="1">Multi-pass membrane protein</topology>
    </subcellularLocation>
</comment>
<evidence type="ECO:0000256" key="7">
    <source>
        <dbReference type="ARBA" id="ARBA00023136"/>
    </source>
</evidence>
<gene>
    <name evidence="10" type="ORF">SAMN05421756_1078</name>
</gene>
<dbReference type="AlphaFoldDB" id="A0A1H9JZ96"/>
<keyword evidence="2" id="KW-0813">Transport</keyword>
<dbReference type="EMBL" id="FOFA01000007">
    <property type="protein sequence ID" value="SEQ92140.1"/>
    <property type="molecule type" value="Genomic_DNA"/>
</dbReference>
<evidence type="ECO:0000256" key="3">
    <source>
        <dbReference type="ARBA" id="ARBA00022475"/>
    </source>
</evidence>
<reference evidence="11" key="1">
    <citation type="submission" date="2016-10" db="EMBL/GenBank/DDBJ databases">
        <authorList>
            <person name="Varghese N."/>
            <person name="Submissions S."/>
        </authorList>
    </citation>
    <scope>NUCLEOTIDE SEQUENCE [LARGE SCALE GENOMIC DNA]</scope>
    <source>
        <strain evidence="11">CGMCC 4.6856</strain>
    </source>
</reference>
<dbReference type="PANTHER" id="PTHR30266">
    <property type="entry name" value="MECHANOSENSITIVE CHANNEL MSCL"/>
    <property type="match status" value="1"/>
</dbReference>
<accession>A0A1H9JZ96</accession>
<keyword evidence="4 9" id="KW-0812">Transmembrane</keyword>
<dbReference type="Proteomes" id="UP000198504">
    <property type="component" value="Unassembled WGS sequence"/>
</dbReference>